<sequence>MTASFLLALCPPAAVAARVVAFREAHQVRDAAATPHITVKARSGLAEDLAWHPVVRAVTEAASPVNVTLLGPRRFPGDRALYLAVQSPQAVALHLALLEALKPARRFGYEGPDMTPHLSLVLGRRGLDLQVLLEEAQTAFGELDRHPLNWTAQTLTLMRKAGPGAAYQPVEAWPLGADRGPG</sequence>
<comment type="caution">
    <text evidence="2">The sequence shown here is derived from an EMBL/GenBank/DDBJ whole genome shotgun (WGS) entry which is preliminary data.</text>
</comment>
<dbReference type="InterPro" id="IPR009097">
    <property type="entry name" value="Cyclic_Pdiesterase"/>
</dbReference>
<evidence type="ECO:0000313" key="2">
    <source>
        <dbReference type="EMBL" id="MFC4426349.1"/>
    </source>
</evidence>
<dbReference type="RefSeq" id="WP_380038712.1">
    <property type="nucleotide sequence ID" value="NZ_JBHSEH010000007.1"/>
</dbReference>
<dbReference type="Pfam" id="PF13563">
    <property type="entry name" value="2_5_RNA_ligase2"/>
    <property type="match status" value="1"/>
</dbReference>
<proteinExistence type="predicted"/>
<accession>A0ABV8XLA0</accession>
<keyword evidence="1" id="KW-0732">Signal</keyword>
<keyword evidence="3" id="KW-1185">Reference proteome</keyword>
<reference evidence="3" key="1">
    <citation type="journal article" date="2019" name="Int. J. Syst. Evol. Microbiol.">
        <title>The Global Catalogue of Microorganisms (GCM) 10K type strain sequencing project: providing services to taxonomists for standard genome sequencing and annotation.</title>
        <authorList>
            <consortium name="The Broad Institute Genomics Platform"/>
            <consortium name="The Broad Institute Genome Sequencing Center for Infectious Disease"/>
            <person name="Wu L."/>
            <person name="Ma J."/>
        </authorList>
    </citation>
    <scope>NUCLEOTIDE SEQUENCE [LARGE SCALE GENOMIC DNA]</scope>
    <source>
        <strain evidence="3">CCUG 56029</strain>
    </source>
</reference>
<protein>
    <submittedName>
        <fullName evidence="2">2'-5' RNA ligase family protein</fullName>
    </submittedName>
</protein>
<dbReference type="SUPFAM" id="SSF55144">
    <property type="entry name" value="LigT-like"/>
    <property type="match status" value="1"/>
</dbReference>
<organism evidence="2 3">
    <name type="scientific">Deinococcus navajonensis</name>
    <dbReference type="NCBI Taxonomy" id="309884"/>
    <lineage>
        <taxon>Bacteria</taxon>
        <taxon>Thermotogati</taxon>
        <taxon>Deinococcota</taxon>
        <taxon>Deinococci</taxon>
        <taxon>Deinococcales</taxon>
        <taxon>Deinococcaceae</taxon>
        <taxon>Deinococcus</taxon>
    </lineage>
</organism>
<gene>
    <name evidence="2" type="ORF">ACFOZ9_08985</name>
</gene>
<feature type="signal peptide" evidence="1">
    <location>
        <begin position="1"/>
        <end position="16"/>
    </location>
</feature>
<evidence type="ECO:0000256" key="1">
    <source>
        <dbReference type="SAM" id="SignalP"/>
    </source>
</evidence>
<dbReference type="GO" id="GO:0016874">
    <property type="term" value="F:ligase activity"/>
    <property type="evidence" value="ECO:0007669"/>
    <property type="project" value="UniProtKB-KW"/>
</dbReference>
<feature type="chain" id="PRO_5045102210" evidence="1">
    <location>
        <begin position="17"/>
        <end position="182"/>
    </location>
</feature>
<dbReference type="Proteomes" id="UP001595998">
    <property type="component" value="Unassembled WGS sequence"/>
</dbReference>
<dbReference type="Gene3D" id="3.90.1140.10">
    <property type="entry name" value="Cyclic phosphodiesterase"/>
    <property type="match status" value="1"/>
</dbReference>
<keyword evidence="2" id="KW-0436">Ligase</keyword>
<name>A0ABV8XLA0_9DEIO</name>
<evidence type="ECO:0000313" key="3">
    <source>
        <dbReference type="Proteomes" id="UP001595998"/>
    </source>
</evidence>
<dbReference type="EMBL" id="JBHSEH010000007">
    <property type="protein sequence ID" value="MFC4426349.1"/>
    <property type="molecule type" value="Genomic_DNA"/>
</dbReference>